<reference evidence="1 2" key="2">
    <citation type="submission" date="2010-03" db="EMBL/GenBank/DDBJ databases">
        <authorList>
            <person name="Pajon A."/>
        </authorList>
    </citation>
    <scope>NUCLEOTIDE SEQUENCE [LARGE SCALE GENOMIC DNA]</scope>
    <source>
        <strain evidence="1 2">SGP1</strain>
    </source>
</reference>
<reference evidence="2" key="1">
    <citation type="submission" date="2010-03" db="EMBL/GenBank/DDBJ databases">
        <title>The genome sequence of Synergistetes sp. SGP1.</title>
        <authorList>
            <consortium name="metaHIT consortium -- http://www.metahit.eu/"/>
            <person name="Pajon A."/>
            <person name="Turner K."/>
            <person name="Parkhill J."/>
            <person name="Wade W."/>
            <person name="Vartoukian S."/>
        </authorList>
    </citation>
    <scope>NUCLEOTIDE SEQUENCE [LARGE SCALE GENOMIC DNA]</scope>
    <source>
        <strain evidence="2">SGP1</strain>
    </source>
</reference>
<dbReference type="AlphaFoldDB" id="A0AB94IXT6"/>
<dbReference type="RefSeq" id="WP_015556763.1">
    <property type="nucleotide sequence ID" value="NC_021038.1"/>
</dbReference>
<name>A0AB94IXT6_9BACT</name>
<evidence type="ECO:0000313" key="2">
    <source>
        <dbReference type="Proteomes" id="UP000008957"/>
    </source>
</evidence>
<protein>
    <recommendedName>
        <fullName evidence="3">GrdX protein</fullName>
    </recommendedName>
</protein>
<proteinExistence type="predicted"/>
<organism evidence="1 2">
    <name type="scientific">Fretibacterium fastidiosum</name>
    <dbReference type="NCBI Taxonomy" id="651822"/>
    <lineage>
        <taxon>Bacteria</taxon>
        <taxon>Thermotogati</taxon>
        <taxon>Synergistota</taxon>
        <taxon>Synergistia</taxon>
        <taxon>Synergistales</taxon>
        <taxon>Aminobacteriaceae</taxon>
        <taxon>Fretibacterium</taxon>
    </lineage>
</organism>
<evidence type="ECO:0008006" key="3">
    <source>
        <dbReference type="Google" id="ProtNLM"/>
    </source>
</evidence>
<dbReference type="InterPro" id="IPR047735">
    <property type="entry name" value="GrdX-like"/>
</dbReference>
<sequence>MNKTVLITNNRDLCASVRCGRFVDGSSLDVLVAVRNSIHLGSILLTHPLCGNLRPYHQPFRSILLEERPGALVDLESLSMIEKAVGVYEACRERMIVPSALDEGRRADYAFIDSELMKESLERYGQLRREAALHPASLLLHGEPSGRR</sequence>
<dbReference type="Proteomes" id="UP000008957">
    <property type="component" value="Chromosome"/>
</dbReference>
<evidence type="ECO:0000313" key="1">
    <source>
        <dbReference type="EMBL" id="CBL28616.1"/>
    </source>
</evidence>
<keyword evidence="2" id="KW-1185">Reference proteome</keyword>
<gene>
    <name evidence="1" type="ORF">SY1_16440</name>
</gene>
<accession>A0AB94IXT6</accession>
<dbReference type="EMBL" id="FP929056">
    <property type="protein sequence ID" value="CBL28616.1"/>
    <property type="molecule type" value="Genomic_DNA"/>
</dbReference>
<dbReference type="NCBIfam" id="NF038093">
    <property type="entry name" value="GrdX"/>
    <property type="match status" value="1"/>
</dbReference>
<dbReference type="KEGG" id="sbr:SY1_16440"/>